<dbReference type="InParanoid" id="A0A0Q9X331"/>
<name>A0A0Q9X331_DROMO</name>
<keyword evidence="2" id="KW-1185">Reference proteome</keyword>
<dbReference type="AlphaFoldDB" id="A0A0Q9X331"/>
<dbReference type="Proteomes" id="UP000009192">
    <property type="component" value="Unassembled WGS sequence"/>
</dbReference>
<protein>
    <submittedName>
        <fullName evidence="1">Uncharacterized protein</fullName>
    </submittedName>
</protein>
<dbReference type="KEGG" id="dmo:Dmoj_GI25999"/>
<gene>
    <name evidence="1" type="primary">Dmoj\GI25999</name>
    <name evidence="1" type="ORF">Dmoj_GI25999</name>
</gene>
<evidence type="ECO:0000313" key="2">
    <source>
        <dbReference type="Proteomes" id="UP000009192"/>
    </source>
</evidence>
<sequence>MNNKNKIYILSLLEALVILYKFP</sequence>
<reference evidence="1 2" key="1">
    <citation type="journal article" date="2007" name="Nature">
        <title>Evolution of genes and genomes on the Drosophila phylogeny.</title>
        <authorList>
            <consortium name="Drosophila 12 Genomes Consortium"/>
            <person name="Clark A.G."/>
            <person name="Eisen M.B."/>
            <person name="Smith D.R."/>
            <person name="Bergman C.M."/>
            <person name="Oliver B."/>
            <person name="Markow T.A."/>
            <person name="Kaufman T.C."/>
            <person name="Kellis M."/>
            <person name="Gelbart W."/>
            <person name="Iyer V.N."/>
            <person name="Pollard D.A."/>
            <person name="Sackton T.B."/>
            <person name="Larracuente A.M."/>
            <person name="Singh N.D."/>
            <person name="Abad J.P."/>
            <person name="Abt D.N."/>
            <person name="Adryan B."/>
            <person name="Aguade M."/>
            <person name="Akashi H."/>
            <person name="Anderson W.W."/>
            <person name="Aquadro C.F."/>
            <person name="Ardell D.H."/>
            <person name="Arguello R."/>
            <person name="Artieri C.G."/>
            <person name="Barbash D.A."/>
            <person name="Barker D."/>
            <person name="Barsanti P."/>
            <person name="Batterham P."/>
            <person name="Batzoglou S."/>
            <person name="Begun D."/>
            <person name="Bhutkar A."/>
            <person name="Blanco E."/>
            <person name="Bosak S.A."/>
            <person name="Bradley R.K."/>
            <person name="Brand A.D."/>
            <person name="Brent M.R."/>
            <person name="Brooks A.N."/>
            <person name="Brown R.H."/>
            <person name="Butlin R.K."/>
            <person name="Caggese C."/>
            <person name="Calvi B.R."/>
            <person name="Bernardo de Carvalho A."/>
            <person name="Caspi A."/>
            <person name="Castrezana S."/>
            <person name="Celniker S.E."/>
            <person name="Chang J.L."/>
            <person name="Chapple C."/>
            <person name="Chatterji S."/>
            <person name="Chinwalla A."/>
            <person name="Civetta A."/>
            <person name="Clifton S.W."/>
            <person name="Comeron J.M."/>
            <person name="Costello J.C."/>
            <person name="Coyne J.A."/>
            <person name="Daub J."/>
            <person name="David R.G."/>
            <person name="Delcher A.L."/>
            <person name="Delehaunty K."/>
            <person name="Do C.B."/>
            <person name="Ebling H."/>
            <person name="Edwards K."/>
            <person name="Eickbush T."/>
            <person name="Evans J.D."/>
            <person name="Filipski A."/>
            <person name="Findeiss S."/>
            <person name="Freyhult E."/>
            <person name="Fulton L."/>
            <person name="Fulton R."/>
            <person name="Garcia A.C."/>
            <person name="Gardiner A."/>
            <person name="Garfield D.A."/>
            <person name="Garvin B.E."/>
            <person name="Gibson G."/>
            <person name="Gilbert D."/>
            <person name="Gnerre S."/>
            <person name="Godfrey J."/>
            <person name="Good R."/>
            <person name="Gotea V."/>
            <person name="Gravely B."/>
            <person name="Greenberg A.J."/>
            <person name="Griffiths-Jones S."/>
            <person name="Gross S."/>
            <person name="Guigo R."/>
            <person name="Gustafson E.A."/>
            <person name="Haerty W."/>
            <person name="Hahn M.W."/>
            <person name="Halligan D.L."/>
            <person name="Halpern A.L."/>
            <person name="Halter G.M."/>
            <person name="Han M.V."/>
            <person name="Heger A."/>
            <person name="Hillier L."/>
            <person name="Hinrichs A.S."/>
            <person name="Holmes I."/>
            <person name="Hoskins R.A."/>
            <person name="Hubisz M.J."/>
            <person name="Hultmark D."/>
            <person name="Huntley M.A."/>
            <person name="Jaffe D.B."/>
            <person name="Jagadeeshan S."/>
            <person name="Jeck W.R."/>
            <person name="Johnson J."/>
            <person name="Jones C.D."/>
            <person name="Jordan W.C."/>
            <person name="Karpen G.H."/>
            <person name="Kataoka E."/>
            <person name="Keightley P.D."/>
            <person name="Kheradpour P."/>
            <person name="Kirkness E.F."/>
            <person name="Koerich L.B."/>
            <person name="Kristiansen K."/>
            <person name="Kudrna D."/>
            <person name="Kulathinal R.J."/>
            <person name="Kumar S."/>
            <person name="Kwok R."/>
            <person name="Lander E."/>
            <person name="Langley C.H."/>
            <person name="Lapoint R."/>
            <person name="Lazzaro B.P."/>
            <person name="Lee S.J."/>
            <person name="Levesque L."/>
            <person name="Li R."/>
            <person name="Lin C.F."/>
            <person name="Lin M.F."/>
            <person name="Lindblad-Toh K."/>
            <person name="Llopart A."/>
            <person name="Long M."/>
            <person name="Low L."/>
            <person name="Lozovsky E."/>
            <person name="Lu J."/>
            <person name="Luo M."/>
            <person name="Machado C.A."/>
            <person name="Makalowski W."/>
            <person name="Marzo M."/>
            <person name="Matsuda M."/>
            <person name="Matzkin L."/>
            <person name="McAllister B."/>
            <person name="McBride C.S."/>
            <person name="McKernan B."/>
            <person name="McKernan K."/>
            <person name="Mendez-Lago M."/>
            <person name="Minx P."/>
            <person name="Mollenhauer M.U."/>
            <person name="Montooth K."/>
            <person name="Mount S.M."/>
            <person name="Mu X."/>
            <person name="Myers E."/>
            <person name="Negre B."/>
            <person name="Newfeld S."/>
            <person name="Nielsen R."/>
            <person name="Noor M.A."/>
            <person name="O'Grady P."/>
            <person name="Pachter L."/>
            <person name="Papaceit M."/>
            <person name="Parisi M.J."/>
            <person name="Parisi M."/>
            <person name="Parts L."/>
            <person name="Pedersen J.S."/>
            <person name="Pesole G."/>
            <person name="Phillippy A.M."/>
            <person name="Ponting C.P."/>
            <person name="Pop M."/>
            <person name="Porcelli D."/>
            <person name="Powell J.R."/>
            <person name="Prohaska S."/>
            <person name="Pruitt K."/>
            <person name="Puig M."/>
            <person name="Quesneville H."/>
            <person name="Ram K.R."/>
            <person name="Rand D."/>
            <person name="Rasmussen M.D."/>
            <person name="Reed L.K."/>
            <person name="Reenan R."/>
            <person name="Reily A."/>
            <person name="Remington K.A."/>
            <person name="Rieger T.T."/>
            <person name="Ritchie M.G."/>
            <person name="Robin C."/>
            <person name="Rogers Y.H."/>
            <person name="Rohde C."/>
            <person name="Rozas J."/>
            <person name="Rubenfield M.J."/>
            <person name="Ruiz A."/>
            <person name="Russo S."/>
            <person name="Salzberg S.L."/>
            <person name="Sanchez-Gracia A."/>
            <person name="Saranga D.J."/>
            <person name="Sato H."/>
            <person name="Schaeffer S.W."/>
            <person name="Schatz M.C."/>
            <person name="Schlenke T."/>
            <person name="Schwartz R."/>
            <person name="Segarra C."/>
            <person name="Singh R.S."/>
            <person name="Sirot L."/>
            <person name="Sirota M."/>
            <person name="Sisneros N.B."/>
            <person name="Smith C.D."/>
            <person name="Smith T.F."/>
            <person name="Spieth J."/>
            <person name="Stage D.E."/>
            <person name="Stark A."/>
            <person name="Stephan W."/>
            <person name="Strausberg R.L."/>
            <person name="Strempel S."/>
            <person name="Sturgill D."/>
            <person name="Sutton G."/>
            <person name="Sutton G.G."/>
            <person name="Tao W."/>
            <person name="Teichmann S."/>
            <person name="Tobari Y.N."/>
            <person name="Tomimura Y."/>
            <person name="Tsolas J.M."/>
            <person name="Valente V.L."/>
            <person name="Venter E."/>
            <person name="Venter J.C."/>
            <person name="Vicario S."/>
            <person name="Vieira F.G."/>
            <person name="Vilella A.J."/>
            <person name="Villasante A."/>
            <person name="Walenz B."/>
            <person name="Wang J."/>
            <person name="Wasserman M."/>
            <person name="Watts T."/>
            <person name="Wilson D."/>
            <person name="Wilson R.K."/>
            <person name="Wing R.A."/>
            <person name="Wolfner M.F."/>
            <person name="Wong A."/>
            <person name="Wong G.K."/>
            <person name="Wu C.I."/>
            <person name="Wu G."/>
            <person name="Yamamoto D."/>
            <person name="Yang H.P."/>
            <person name="Yang S.P."/>
            <person name="Yorke J.A."/>
            <person name="Yoshida K."/>
            <person name="Zdobnov E."/>
            <person name="Zhang P."/>
            <person name="Zhang Y."/>
            <person name="Zimin A.V."/>
            <person name="Baldwin J."/>
            <person name="Abdouelleil A."/>
            <person name="Abdulkadir J."/>
            <person name="Abebe A."/>
            <person name="Abera B."/>
            <person name="Abreu J."/>
            <person name="Acer S.C."/>
            <person name="Aftuck L."/>
            <person name="Alexander A."/>
            <person name="An P."/>
            <person name="Anderson E."/>
            <person name="Anderson S."/>
            <person name="Arachi H."/>
            <person name="Azer M."/>
            <person name="Bachantsang P."/>
            <person name="Barry A."/>
            <person name="Bayul T."/>
            <person name="Berlin A."/>
            <person name="Bessette D."/>
            <person name="Bloom T."/>
            <person name="Blye J."/>
            <person name="Boguslavskiy L."/>
            <person name="Bonnet C."/>
            <person name="Boukhgalter B."/>
            <person name="Bourzgui I."/>
            <person name="Brown A."/>
            <person name="Cahill P."/>
            <person name="Channer S."/>
            <person name="Cheshatsang Y."/>
            <person name="Chuda L."/>
            <person name="Citroen M."/>
            <person name="Collymore A."/>
            <person name="Cooke P."/>
            <person name="Costello M."/>
            <person name="D'Aco K."/>
            <person name="Daza R."/>
            <person name="De Haan G."/>
            <person name="DeGray S."/>
            <person name="DeMaso C."/>
            <person name="Dhargay N."/>
            <person name="Dooley K."/>
            <person name="Dooley E."/>
            <person name="Doricent M."/>
            <person name="Dorje P."/>
            <person name="Dorjee K."/>
            <person name="Dupes A."/>
            <person name="Elong R."/>
            <person name="Falk J."/>
            <person name="Farina A."/>
            <person name="Faro S."/>
            <person name="Ferguson D."/>
            <person name="Fisher S."/>
            <person name="Foley C.D."/>
            <person name="Franke A."/>
            <person name="Friedrich D."/>
            <person name="Gadbois L."/>
            <person name="Gearin G."/>
            <person name="Gearin C.R."/>
            <person name="Giannoukos G."/>
            <person name="Goode T."/>
            <person name="Graham J."/>
            <person name="Grandbois E."/>
            <person name="Grewal S."/>
            <person name="Gyaltsen K."/>
            <person name="Hafez N."/>
            <person name="Hagos B."/>
            <person name="Hall J."/>
            <person name="Henson C."/>
            <person name="Hollinger A."/>
            <person name="Honan T."/>
            <person name="Huard M.D."/>
            <person name="Hughes L."/>
            <person name="Hurhula B."/>
            <person name="Husby M.E."/>
            <person name="Kamat A."/>
            <person name="Kanga B."/>
            <person name="Kashin S."/>
            <person name="Khazanovich D."/>
            <person name="Kisner P."/>
            <person name="Lance K."/>
            <person name="Lara M."/>
            <person name="Lee W."/>
            <person name="Lennon N."/>
            <person name="Letendre F."/>
            <person name="LeVine R."/>
            <person name="Lipovsky A."/>
            <person name="Liu X."/>
            <person name="Liu J."/>
            <person name="Liu S."/>
            <person name="Lokyitsang T."/>
            <person name="Lokyitsang Y."/>
            <person name="Lubonja R."/>
            <person name="Lui A."/>
            <person name="MacDonald P."/>
            <person name="Magnisalis V."/>
            <person name="Maru K."/>
            <person name="Matthews C."/>
            <person name="McCusker W."/>
            <person name="McDonough S."/>
            <person name="Mehta T."/>
            <person name="Meldrim J."/>
            <person name="Meneus L."/>
            <person name="Mihai O."/>
            <person name="Mihalev A."/>
            <person name="Mihova T."/>
            <person name="Mittelman R."/>
            <person name="Mlenga V."/>
            <person name="Montmayeur A."/>
            <person name="Mulrain L."/>
            <person name="Navidi A."/>
            <person name="Naylor J."/>
            <person name="Negash T."/>
            <person name="Nguyen T."/>
            <person name="Nguyen N."/>
            <person name="Nicol R."/>
            <person name="Norbu C."/>
            <person name="Norbu N."/>
            <person name="Novod N."/>
            <person name="O'Neill B."/>
            <person name="Osman S."/>
            <person name="Markiewicz E."/>
            <person name="Oyono O.L."/>
            <person name="Patti C."/>
            <person name="Phunkhang P."/>
            <person name="Pierre F."/>
            <person name="Priest M."/>
            <person name="Raghuraman S."/>
            <person name="Rege F."/>
            <person name="Reyes R."/>
            <person name="Rise C."/>
            <person name="Rogov P."/>
            <person name="Ross K."/>
            <person name="Ryan E."/>
            <person name="Settipalli S."/>
            <person name="Shea T."/>
            <person name="Sherpa N."/>
            <person name="Shi L."/>
            <person name="Shih D."/>
            <person name="Sparrow T."/>
            <person name="Spaulding J."/>
            <person name="Stalker J."/>
            <person name="Stange-Thomann N."/>
            <person name="Stavropoulos S."/>
            <person name="Stone C."/>
            <person name="Strader C."/>
            <person name="Tesfaye S."/>
            <person name="Thomson T."/>
            <person name="Thoulutsang Y."/>
            <person name="Thoulutsang D."/>
            <person name="Topham K."/>
            <person name="Topping I."/>
            <person name="Tsamla T."/>
            <person name="Vassiliev H."/>
            <person name="Vo A."/>
            <person name="Wangchuk T."/>
            <person name="Wangdi T."/>
            <person name="Weiand M."/>
            <person name="Wilkinson J."/>
            <person name="Wilson A."/>
            <person name="Yadav S."/>
            <person name="Young G."/>
            <person name="Yu Q."/>
            <person name="Zembek L."/>
            <person name="Zhong D."/>
            <person name="Zimmer A."/>
            <person name="Zwirko Z."/>
            <person name="Jaffe D.B."/>
            <person name="Alvarez P."/>
            <person name="Brockman W."/>
            <person name="Butler J."/>
            <person name="Chin C."/>
            <person name="Gnerre S."/>
            <person name="Grabherr M."/>
            <person name="Kleber M."/>
            <person name="Mauceli E."/>
            <person name="MacCallum I."/>
        </authorList>
    </citation>
    <scope>NUCLEOTIDE SEQUENCE [LARGE SCALE GENOMIC DNA]</scope>
    <source>
        <strain evidence="2">Tucson 15081-1352.22</strain>
    </source>
</reference>
<organism evidence="1 2">
    <name type="scientific">Drosophila mojavensis</name>
    <name type="common">Fruit fly</name>
    <dbReference type="NCBI Taxonomy" id="7230"/>
    <lineage>
        <taxon>Eukaryota</taxon>
        <taxon>Metazoa</taxon>
        <taxon>Ecdysozoa</taxon>
        <taxon>Arthropoda</taxon>
        <taxon>Hexapoda</taxon>
        <taxon>Insecta</taxon>
        <taxon>Pterygota</taxon>
        <taxon>Neoptera</taxon>
        <taxon>Endopterygota</taxon>
        <taxon>Diptera</taxon>
        <taxon>Brachycera</taxon>
        <taxon>Muscomorpha</taxon>
        <taxon>Ephydroidea</taxon>
        <taxon>Drosophilidae</taxon>
        <taxon>Drosophila</taxon>
    </lineage>
</organism>
<evidence type="ECO:0000313" key="1">
    <source>
        <dbReference type="EMBL" id="KRG02447.1"/>
    </source>
</evidence>
<dbReference type="EMBL" id="CH933806">
    <property type="protein sequence ID" value="KRG02447.1"/>
    <property type="molecule type" value="Genomic_DNA"/>
</dbReference>
<accession>A0A0Q9X331</accession>
<proteinExistence type="predicted"/>